<evidence type="ECO:0000259" key="4">
    <source>
        <dbReference type="PROSITE" id="PS01124"/>
    </source>
</evidence>
<evidence type="ECO:0000256" key="3">
    <source>
        <dbReference type="ARBA" id="ARBA00023163"/>
    </source>
</evidence>
<accession>A0ABW2CJM3</accession>
<dbReference type="InterPro" id="IPR050204">
    <property type="entry name" value="AraC_XylS_family_regulators"/>
</dbReference>
<dbReference type="RefSeq" id="WP_160824180.1">
    <property type="nucleotide sequence ID" value="NZ_JBHSXS010000009.1"/>
</dbReference>
<proteinExistence type="predicted"/>
<dbReference type="EMBL" id="JBHSXS010000009">
    <property type="protein sequence ID" value="MFC6881682.1"/>
    <property type="molecule type" value="Genomic_DNA"/>
</dbReference>
<protein>
    <submittedName>
        <fullName evidence="5">Helix-turn-helix transcriptional regulator</fullName>
    </submittedName>
</protein>
<dbReference type="Gene3D" id="1.10.10.60">
    <property type="entry name" value="Homeodomain-like"/>
    <property type="match status" value="1"/>
</dbReference>
<gene>
    <name evidence="5" type="ORF">ACFQKB_18130</name>
</gene>
<evidence type="ECO:0000256" key="2">
    <source>
        <dbReference type="ARBA" id="ARBA00023125"/>
    </source>
</evidence>
<keyword evidence="2" id="KW-0238">DNA-binding</keyword>
<comment type="caution">
    <text evidence="5">The sequence shown here is derived from an EMBL/GenBank/DDBJ whole genome shotgun (WGS) entry which is preliminary data.</text>
</comment>
<evidence type="ECO:0000313" key="5">
    <source>
        <dbReference type="EMBL" id="MFC6881682.1"/>
    </source>
</evidence>
<evidence type="ECO:0000256" key="1">
    <source>
        <dbReference type="ARBA" id="ARBA00023015"/>
    </source>
</evidence>
<feature type="domain" description="HTH araC/xylS-type" evidence="4">
    <location>
        <begin position="146"/>
        <end position="245"/>
    </location>
</feature>
<dbReference type="Proteomes" id="UP001596380">
    <property type="component" value="Unassembled WGS sequence"/>
</dbReference>
<dbReference type="PROSITE" id="PS01124">
    <property type="entry name" value="HTH_ARAC_FAMILY_2"/>
    <property type="match status" value="1"/>
</dbReference>
<name>A0ABW2CJM3_9ACTN</name>
<evidence type="ECO:0000313" key="6">
    <source>
        <dbReference type="Proteomes" id="UP001596380"/>
    </source>
</evidence>
<keyword evidence="3" id="KW-0804">Transcription</keyword>
<keyword evidence="1" id="KW-0805">Transcription regulation</keyword>
<organism evidence="5 6">
    <name type="scientific">Actinomadura yumaensis</name>
    <dbReference type="NCBI Taxonomy" id="111807"/>
    <lineage>
        <taxon>Bacteria</taxon>
        <taxon>Bacillati</taxon>
        <taxon>Actinomycetota</taxon>
        <taxon>Actinomycetes</taxon>
        <taxon>Streptosporangiales</taxon>
        <taxon>Thermomonosporaceae</taxon>
        <taxon>Actinomadura</taxon>
    </lineage>
</organism>
<dbReference type="SMART" id="SM00342">
    <property type="entry name" value="HTH_ARAC"/>
    <property type="match status" value="1"/>
</dbReference>
<dbReference type="PANTHER" id="PTHR46796">
    <property type="entry name" value="HTH-TYPE TRANSCRIPTIONAL ACTIVATOR RHAS-RELATED"/>
    <property type="match status" value="1"/>
</dbReference>
<dbReference type="InterPro" id="IPR018060">
    <property type="entry name" value="HTH_AraC"/>
</dbReference>
<dbReference type="Pfam" id="PF12833">
    <property type="entry name" value="HTH_18"/>
    <property type="match status" value="1"/>
</dbReference>
<reference evidence="6" key="1">
    <citation type="journal article" date="2019" name="Int. J. Syst. Evol. Microbiol.">
        <title>The Global Catalogue of Microorganisms (GCM) 10K type strain sequencing project: providing services to taxonomists for standard genome sequencing and annotation.</title>
        <authorList>
            <consortium name="The Broad Institute Genomics Platform"/>
            <consortium name="The Broad Institute Genome Sequencing Center for Infectious Disease"/>
            <person name="Wu L."/>
            <person name="Ma J."/>
        </authorList>
    </citation>
    <scope>NUCLEOTIDE SEQUENCE [LARGE SCALE GENOMIC DNA]</scope>
    <source>
        <strain evidence="6">JCM 3369</strain>
    </source>
</reference>
<keyword evidence="6" id="KW-1185">Reference proteome</keyword>
<sequence length="261" mass="26927">MSASGPASAWRGAAALRPGWLLYAGVVGTASPHAHHTVQVLAARGGEFELADGHGGRVACRAAAIPADATHAVLRGSPDAVLLHIDRDSATGRALNACARDAASWANAARSLPIPAAAGLAGAEALAAALPRVPAGPPAARHPALARALRAVAVRLDRSAPVRLGDVAREAGLSEGRLAHLFRDELGLPFRPYVLWLRIQRATELVAAGESLTLAAHGAGLADSAHLSRVCRRMFGIAPSEFTRGIRWAVGDAPRYGGPIR</sequence>